<sequence>MAQLIKLQDFISRYETDIYRYPSQYIRLKKERWEKINASLDDQQPKLSDSTFFEGFEDFDQNWLEPEKKGLFGTLKRWLKKPKSSIEDISEIETPFREFDQLSADRKKTKEEIKQEFLNELFRFQINWASSTIRDFSYVDKRIYEDEILKYFLQHFPDNYLLLYKPTLLVKKAPIELEIILISPVTTFCITIIENDDMSVFKTDRGNYWSELIRDQEIKRINPMLSLNRAESLIKGYYKHYEVEMPVQKIVLSRTGYIEGEYEPSNTLLIDKRNYSEWYTKLRRLPSPIKFVQLKGAQALLKHSQSTYVRRYEWEQDNDEINIDEFFDEDK</sequence>
<organism evidence="1 2">
    <name type="scientific">Schinkia azotoformans LMG 9581</name>
    <dbReference type="NCBI Taxonomy" id="1131731"/>
    <lineage>
        <taxon>Bacteria</taxon>
        <taxon>Bacillati</taxon>
        <taxon>Bacillota</taxon>
        <taxon>Bacilli</taxon>
        <taxon>Bacillales</taxon>
        <taxon>Bacillaceae</taxon>
        <taxon>Calidifontibacillus/Schinkia group</taxon>
        <taxon>Schinkia</taxon>
    </lineage>
</organism>
<proteinExistence type="predicted"/>
<reference evidence="1 2" key="1">
    <citation type="journal article" date="2012" name="Front. Microbiol.">
        <title>Redundancy and modularity in membrane-associated dissimilatory nitrate reduction in Bacillus.</title>
        <authorList>
            <person name="Heylen K."/>
            <person name="Keltjens J."/>
        </authorList>
    </citation>
    <scope>NUCLEOTIDE SEQUENCE [LARGE SCALE GENOMIC DNA]</scope>
    <source>
        <strain evidence="1 2">LMG 9581</strain>
    </source>
</reference>
<accession>K6DQ21</accession>
<dbReference type="EMBL" id="AJLR01000151">
    <property type="protein sequence ID" value="EKN62881.1"/>
    <property type="molecule type" value="Genomic_DNA"/>
</dbReference>
<comment type="caution">
    <text evidence="1">The sequence shown here is derived from an EMBL/GenBank/DDBJ whole genome shotgun (WGS) entry which is preliminary data.</text>
</comment>
<dbReference type="AlphaFoldDB" id="K6DQ21"/>
<evidence type="ECO:0000313" key="1">
    <source>
        <dbReference type="EMBL" id="EKN62881.1"/>
    </source>
</evidence>
<keyword evidence="2" id="KW-1185">Reference proteome</keyword>
<protein>
    <recommendedName>
        <fullName evidence="3">NERD domain-containing protein</fullName>
    </recommendedName>
</protein>
<dbReference type="PATRIC" id="fig|1131731.3.peg.4072"/>
<dbReference type="STRING" id="1131731.BAZO_19978"/>
<gene>
    <name evidence="1" type="ORF">BAZO_19978</name>
</gene>
<name>K6DQ21_SCHAZ</name>
<dbReference type="RefSeq" id="WP_003333237.1">
    <property type="nucleotide sequence ID" value="NZ_AJLR01000151.1"/>
</dbReference>
<evidence type="ECO:0000313" key="2">
    <source>
        <dbReference type="Proteomes" id="UP000006315"/>
    </source>
</evidence>
<evidence type="ECO:0008006" key="3">
    <source>
        <dbReference type="Google" id="ProtNLM"/>
    </source>
</evidence>
<dbReference type="Proteomes" id="UP000006315">
    <property type="component" value="Unassembled WGS sequence"/>
</dbReference>